<dbReference type="PANTHER" id="PTHR39166">
    <property type="entry name" value="BLL1166 PROTEIN"/>
    <property type="match status" value="1"/>
</dbReference>
<dbReference type="PANTHER" id="PTHR39166:SF1">
    <property type="entry name" value="BLL1166 PROTEIN"/>
    <property type="match status" value="1"/>
</dbReference>
<protein>
    <submittedName>
        <fullName evidence="1">Nucleotidyltransferase family protein</fullName>
    </submittedName>
</protein>
<comment type="caution">
    <text evidence="1">The sequence shown here is derived from an EMBL/GenBank/DDBJ whole genome shotgun (WGS) entry which is preliminary data.</text>
</comment>
<accession>A0ABW2K2Z7</accession>
<name>A0ABW2K2Z7_9BACI</name>
<organism evidence="1 2">
    <name type="scientific">Halobacillus campisalis</name>
    <dbReference type="NCBI Taxonomy" id="435909"/>
    <lineage>
        <taxon>Bacteria</taxon>
        <taxon>Bacillati</taxon>
        <taxon>Bacillota</taxon>
        <taxon>Bacilli</taxon>
        <taxon>Bacillales</taxon>
        <taxon>Bacillaceae</taxon>
        <taxon>Halobacillus</taxon>
    </lineage>
</organism>
<gene>
    <name evidence="1" type="ORF">ACFQMN_09585</name>
</gene>
<dbReference type="RefSeq" id="WP_289216892.1">
    <property type="nucleotide sequence ID" value="NZ_JAPVRC010000009.1"/>
</dbReference>
<evidence type="ECO:0000313" key="1">
    <source>
        <dbReference type="EMBL" id="MFC7321131.1"/>
    </source>
</evidence>
<keyword evidence="2" id="KW-1185">Reference proteome</keyword>
<sequence>MLEDQLTEIVEQTDFVQEVLDVAESEFDHYYIGAGCITQSVWNYLCGREAGYGIGDIDIVYYDAHDHTGEREDWIEAVCNKKLEHAGYPIDVTNEARVHVWYEKKFGKKIPPYQSVEEAIDTWPATASAIGVKKTNGIYQIYAPYGLDDLFQLIVRPNKKMIPQHVYEKKVSKWKRLWPELKIQKW</sequence>
<dbReference type="InterPro" id="IPR009267">
    <property type="entry name" value="NTP_transf_6"/>
</dbReference>
<dbReference type="Proteomes" id="UP001596494">
    <property type="component" value="Unassembled WGS sequence"/>
</dbReference>
<dbReference type="Pfam" id="PF06042">
    <property type="entry name" value="NTP_transf_6"/>
    <property type="match status" value="1"/>
</dbReference>
<proteinExistence type="predicted"/>
<evidence type="ECO:0000313" key="2">
    <source>
        <dbReference type="Proteomes" id="UP001596494"/>
    </source>
</evidence>
<reference evidence="2" key="1">
    <citation type="journal article" date="2019" name="Int. J. Syst. Evol. Microbiol.">
        <title>The Global Catalogue of Microorganisms (GCM) 10K type strain sequencing project: providing services to taxonomists for standard genome sequencing and annotation.</title>
        <authorList>
            <consortium name="The Broad Institute Genomics Platform"/>
            <consortium name="The Broad Institute Genome Sequencing Center for Infectious Disease"/>
            <person name="Wu L."/>
            <person name="Ma J."/>
        </authorList>
    </citation>
    <scope>NUCLEOTIDE SEQUENCE [LARGE SCALE GENOMIC DNA]</scope>
    <source>
        <strain evidence="2">CCUG 73951</strain>
    </source>
</reference>
<dbReference type="EMBL" id="JBHTBY010000007">
    <property type="protein sequence ID" value="MFC7321131.1"/>
    <property type="molecule type" value="Genomic_DNA"/>
</dbReference>